<dbReference type="Proteomes" id="UP000571324">
    <property type="component" value="Unassembled WGS sequence"/>
</dbReference>
<keyword evidence="2" id="KW-1185">Reference proteome</keyword>
<feature type="non-terminal residue" evidence="1">
    <location>
        <position position="1"/>
    </location>
</feature>
<organism evidence="1 2">
    <name type="scientific">Origma solitaria</name>
    <dbReference type="NCBI Taxonomy" id="720586"/>
    <lineage>
        <taxon>Eukaryota</taxon>
        <taxon>Metazoa</taxon>
        <taxon>Chordata</taxon>
        <taxon>Craniata</taxon>
        <taxon>Vertebrata</taxon>
        <taxon>Euteleostomi</taxon>
        <taxon>Archelosauria</taxon>
        <taxon>Archosauria</taxon>
        <taxon>Dinosauria</taxon>
        <taxon>Saurischia</taxon>
        <taxon>Theropoda</taxon>
        <taxon>Coelurosauria</taxon>
        <taxon>Aves</taxon>
        <taxon>Neognathae</taxon>
        <taxon>Neoaves</taxon>
        <taxon>Telluraves</taxon>
        <taxon>Australaves</taxon>
        <taxon>Passeriformes</taxon>
        <taxon>Meliphagoidea</taxon>
        <taxon>Acanthizidae</taxon>
        <taxon>Origma</taxon>
    </lineage>
</organism>
<comment type="caution">
    <text evidence="1">The sequence shown here is derived from an EMBL/GenBank/DDBJ whole genome shotgun (WGS) entry which is preliminary data.</text>
</comment>
<dbReference type="AlphaFoldDB" id="A0A7K6D5K3"/>
<feature type="non-terminal residue" evidence="1">
    <location>
        <position position="232"/>
    </location>
</feature>
<proteinExistence type="predicted"/>
<dbReference type="PANTHER" id="PTHR15225">
    <property type="entry name" value="INTERFERON-INDUCED PROTEIN 35/NMI N-MYC/STAT INTERACTING PROTEIN"/>
    <property type="match status" value="1"/>
</dbReference>
<reference evidence="1 2" key="1">
    <citation type="submission" date="2019-09" db="EMBL/GenBank/DDBJ databases">
        <title>Bird 10,000 Genomes (B10K) Project - Family phase.</title>
        <authorList>
            <person name="Zhang G."/>
        </authorList>
    </citation>
    <scope>NUCLEOTIDE SEQUENCE [LARGE SCALE GENOMIC DNA]</scope>
    <source>
        <strain evidence="1">B10K-DU-029-52</strain>
    </source>
</reference>
<dbReference type="OrthoDB" id="9948435at2759"/>
<protein>
    <submittedName>
        <fullName evidence="1">RBM43 protein</fullName>
    </submittedName>
</protein>
<sequence length="232" mass="25878">QAFLSVTSLLDVAVFKDLFVLEDLVEEMRKQSPALSFGPLQPDGHIAVQGSFLALQGLREFLLLKAEPLSGKDKAEGSESRGRLGRRRLQEHRGVTEMRNSAHVVVLDTDIYRYLRHVLPRAFQASGVVISGVPDGDITTVCIEGAGGRADAAHALRVKEIIENYSMKLQKVLRKERICFEGHGRGEKQRYQRVCEKLEPHYPGVLIVPSDTHVDVVGTSSDVFEFTEEVKR</sequence>
<dbReference type="EMBL" id="VZRL01002567">
    <property type="protein sequence ID" value="NWV21328.1"/>
    <property type="molecule type" value="Genomic_DNA"/>
</dbReference>
<accession>A0A7K6D5K3</accession>
<gene>
    <name evidence="1" type="primary">Rbm43_0</name>
    <name evidence="1" type="ORF">ORISOL_R10088</name>
</gene>
<evidence type="ECO:0000313" key="2">
    <source>
        <dbReference type="Proteomes" id="UP000571324"/>
    </source>
</evidence>
<name>A0A7K6D5K3_9PASS</name>
<dbReference type="PANTHER" id="PTHR15225:SF8">
    <property type="entry name" value="RNA-BINDING PROTEIN 43"/>
    <property type="match status" value="1"/>
</dbReference>
<evidence type="ECO:0000313" key="1">
    <source>
        <dbReference type="EMBL" id="NWV21328.1"/>
    </source>
</evidence>